<reference evidence="2 3" key="1">
    <citation type="submission" date="2022-05" db="EMBL/GenBank/DDBJ databases">
        <title>Chromosome-level reference genomes for two strains of Caenorhabditis briggsae: an improved platform for comparative genomics.</title>
        <authorList>
            <person name="Stevens L."/>
            <person name="Andersen E.C."/>
        </authorList>
    </citation>
    <scope>NUCLEOTIDE SEQUENCE [LARGE SCALE GENOMIC DNA]</scope>
    <source>
        <strain evidence="2">QX1410_ONT</strain>
        <tissue evidence="2">Whole-organism</tissue>
    </source>
</reference>
<evidence type="ECO:0000256" key="1">
    <source>
        <dbReference type="SAM" id="MobiDB-lite"/>
    </source>
</evidence>
<dbReference type="Proteomes" id="UP000827892">
    <property type="component" value="Chromosome III"/>
</dbReference>
<evidence type="ECO:0000313" key="3">
    <source>
        <dbReference type="Proteomes" id="UP000827892"/>
    </source>
</evidence>
<accession>A0AAE9DAX1</accession>
<organism evidence="2 3">
    <name type="scientific">Caenorhabditis briggsae</name>
    <dbReference type="NCBI Taxonomy" id="6238"/>
    <lineage>
        <taxon>Eukaryota</taxon>
        <taxon>Metazoa</taxon>
        <taxon>Ecdysozoa</taxon>
        <taxon>Nematoda</taxon>
        <taxon>Chromadorea</taxon>
        <taxon>Rhabditida</taxon>
        <taxon>Rhabditina</taxon>
        <taxon>Rhabditomorpha</taxon>
        <taxon>Rhabditoidea</taxon>
        <taxon>Rhabditidae</taxon>
        <taxon>Peloderinae</taxon>
        <taxon>Caenorhabditis</taxon>
    </lineage>
</organism>
<proteinExistence type="predicted"/>
<protein>
    <submittedName>
        <fullName evidence="2">Uncharacterized protein</fullName>
    </submittedName>
</protein>
<evidence type="ECO:0000313" key="2">
    <source>
        <dbReference type="EMBL" id="ULU00025.1"/>
    </source>
</evidence>
<dbReference type="AlphaFoldDB" id="A0AAE9DAX1"/>
<sequence>MLIYLKNHNEKEENLSFFVHVELLEHLVDGVAVSVVADGLVVTLGARATTSSSLGDWSSNSEKNEKEKAKNIHLRDDGKVKVSDDFCNILNGLYTVLM</sequence>
<name>A0AAE9DAX1_CAEBR</name>
<feature type="region of interest" description="Disordered" evidence="1">
    <location>
        <begin position="49"/>
        <end position="70"/>
    </location>
</feature>
<dbReference type="EMBL" id="CP090893">
    <property type="protein sequence ID" value="ULU00025.1"/>
    <property type="molecule type" value="Genomic_DNA"/>
</dbReference>
<gene>
    <name evidence="2" type="ORF">L3Y34_000934</name>
</gene>